<dbReference type="EMBL" id="BANC01000010">
    <property type="protein sequence ID" value="GAN78876.1"/>
    <property type="molecule type" value="Genomic_DNA"/>
</dbReference>
<evidence type="ECO:0000313" key="3">
    <source>
        <dbReference type="Proteomes" id="UP000032668"/>
    </source>
</evidence>
<proteinExistence type="predicted"/>
<organism evidence="2 3">
    <name type="scientific">Acidocella aminolytica 101 = DSM 11237</name>
    <dbReference type="NCBI Taxonomy" id="1120923"/>
    <lineage>
        <taxon>Bacteria</taxon>
        <taxon>Pseudomonadati</taxon>
        <taxon>Pseudomonadota</taxon>
        <taxon>Alphaproteobacteria</taxon>
        <taxon>Acetobacterales</taxon>
        <taxon>Acidocellaceae</taxon>
        <taxon>Acidocella</taxon>
    </lineage>
</organism>
<reference evidence="2 3" key="1">
    <citation type="submission" date="2012-11" db="EMBL/GenBank/DDBJ databases">
        <title>Whole genome sequence of Acidocella aminolytica 101 = DSM 11237.</title>
        <authorList>
            <person name="Azuma Y."/>
            <person name="Higashiura N."/>
            <person name="Hirakawa H."/>
            <person name="Matsushita K."/>
        </authorList>
    </citation>
    <scope>NUCLEOTIDE SEQUENCE [LARGE SCALE GENOMIC DNA]</scope>
    <source>
        <strain evidence="3">101 / DSM 11237</strain>
    </source>
</reference>
<dbReference type="AlphaFoldDB" id="A0A0D6PBY6"/>
<dbReference type="PROSITE" id="PS50943">
    <property type="entry name" value="HTH_CROC1"/>
    <property type="match status" value="1"/>
</dbReference>
<evidence type="ECO:0000259" key="1">
    <source>
        <dbReference type="PROSITE" id="PS50943"/>
    </source>
</evidence>
<dbReference type="RefSeq" id="WP_052948275.1">
    <property type="nucleotide sequence ID" value="NZ_BANC01000010.1"/>
</dbReference>
<gene>
    <name evidence="2" type="ORF">Aam_010_054</name>
</gene>
<protein>
    <recommendedName>
        <fullName evidence="1">HTH cro/C1-type domain-containing protein</fullName>
    </recommendedName>
</protein>
<dbReference type="OrthoDB" id="9797172at2"/>
<dbReference type="InterPro" id="IPR010982">
    <property type="entry name" value="Lambda_DNA-bd_dom_sf"/>
</dbReference>
<name>A0A0D6PBY6_9PROT</name>
<dbReference type="Proteomes" id="UP000032668">
    <property type="component" value="Unassembled WGS sequence"/>
</dbReference>
<dbReference type="CDD" id="cd00093">
    <property type="entry name" value="HTH_XRE"/>
    <property type="match status" value="1"/>
</dbReference>
<comment type="caution">
    <text evidence="2">The sequence shown here is derived from an EMBL/GenBank/DDBJ whole genome shotgun (WGS) entry which is preliminary data.</text>
</comment>
<dbReference type="Pfam" id="PF01381">
    <property type="entry name" value="HTH_3"/>
    <property type="match status" value="1"/>
</dbReference>
<dbReference type="SUPFAM" id="SSF47413">
    <property type="entry name" value="lambda repressor-like DNA-binding domains"/>
    <property type="match status" value="1"/>
</dbReference>
<sequence>MTNEAPRKANLIDEQIGQRFRLRRTAVGLTQADLAKLLGVTFQQIQKYERGINRISASRLYEAAKHLDISISYFFESGDGDLI</sequence>
<dbReference type="SMART" id="SM00530">
    <property type="entry name" value="HTH_XRE"/>
    <property type="match status" value="1"/>
</dbReference>
<dbReference type="GO" id="GO:0003677">
    <property type="term" value="F:DNA binding"/>
    <property type="evidence" value="ECO:0007669"/>
    <property type="project" value="InterPro"/>
</dbReference>
<dbReference type="Gene3D" id="1.10.260.40">
    <property type="entry name" value="lambda repressor-like DNA-binding domains"/>
    <property type="match status" value="1"/>
</dbReference>
<dbReference type="InterPro" id="IPR001387">
    <property type="entry name" value="Cro/C1-type_HTH"/>
</dbReference>
<feature type="domain" description="HTH cro/C1-type" evidence="1">
    <location>
        <begin position="20"/>
        <end position="74"/>
    </location>
</feature>
<keyword evidence="3" id="KW-1185">Reference proteome</keyword>
<accession>A0A0D6PBY6</accession>
<evidence type="ECO:0000313" key="2">
    <source>
        <dbReference type="EMBL" id="GAN78876.1"/>
    </source>
</evidence>